<dbReference type="Proteomes" id="UP000780801">
    <property type="component" value="Unassembled WGS sequence"/>
</dbReference>
<dbReference type="EMBL" id="JAABOA010004842">
    <property type="protein sequence ID" value="KAF9577434.1"/>
    <property type="molecule type" value="Genomic_DNA"/>
</dbReference>
<organism evidence="2 3">
    <name type="scientific">Lunasporangiospora selenospora</name>
    <dbReference type="NCBI Taxonomy" id="979761"/>
    <lineage>
        <taxon>Eukaryota</taxon>
        <taxon>Fungi</taxon>
        <taxon>Fungi incertae sedis</taxon>
        <taxon>Mucoromycota</taxon>
        <taxon>Mortierellomycotina</taxon>
        <taxon>Mortierellomycetes</taxon>
        <taxon>Mortierellales</taxon>
        <taxon>Mortierellaceae</taxon>
        <taxon>Lunasporangiospora</taxon>
    </lineage>
</organism>
<dbReference type="Pfam" id="PF08447">
    <property type="entry name" value="PAS_3"/>
    <property type="match status" value="1"/>
</dbReference>
<gene>
    <name evidence="2" type="ORF">BGW38_007358</name>
</gene>
<dbReference type="InterPro" id="IPR013655">
    <property type="entry name" value="PAS_fold_3"/>
</dbReference>
<accession>A0A9P6K9R1</accession>
<keyword evidence="3" id="KW-1185">Reference proteome</keyword>
<dbReference type="InterPro" id="IPR035965">
    <property type="entry name" value="PAS-like_dom_sf"/>
</dbReference>
<dbReference type="Gene3D" id="3.30.450.20">
    <property type="entry name" value="PAS domain"/>
    <property type="match status" value="1"/>
</dbReference>
<feature type="domain" description="PAS" evidence="1">
    <location>
        <begin position="16"/>
        <end position="66"/>
    </location>
</feature>
<protein>
    <recommendedName>
        <fullName evidence="1">PAS domain-containing protein</fullName>
    </recommendedName>
</protein>
<dbReference type="SUPFAM" id="SSF55785">
    <property type="entry name" value="PYP-like sensor domain (PAS domain)"/>
    <property type="match status" value="1"/>
</dbReference>
<dbReference type="AlphaFoldDB" id="A0A9P6K9R1"/>
<dbReference type="OrthoDB" id="411251at2759"/>
<evidence type="ECO:0000259" key="1">
    <source>
        <dbReference type="PROSITE" id="PS50112"/>
    </source>
</evidence>
<feature type="non-terminal residue" evidence="2">
    <location>
        <position position="107"/>
    </location>
</feature>
<dbReference type="NCBIfam" id="TIGR00229">
    <property type="entry name" value="sensory_box"/>
    <property type="match status" value="1"/>
</dbReference>
<name>A0A9P6K9R1_9FUNG</name>
<comment type="caution">
    <text evidence="2">The sequence shown here is derived from an EMBL/GenBank/DDBJ whole genome shotgun (WGS) entry which is preliminary data.</text>
</comment>
<dbReference type="PROSITE" id="PS50112">
    <property type="entry name" value="PAS"/>
    <property type="match status" value="1"/>
</dbReference>
<evidence type="ECO:0000313" key="2">
    <source>
        <dbReference type="EMBL" id="KAF9577434.1"/>
    </source>
</evidence>
<dbReference type="CDD" id="cd00130">
    <property type="entry name" value="PAS"/>
    <property type="match status" value="1"/>
</dbReference>
<sequence length="107" mass="12082">MFKVDNFISFHDLTPDAKFLWSSSSTTTCIGWEPEELEGVPAYDVIHPDDIAYIKVAHGENVLNDMVGSQVMVRFKHKDGSWIPCMALFSLCYDYIVTCSSLIPESE</sequence>
<evidence type="ECO:0000313" key="3">
    <source>
        <dbReference type="Proteomes" id="UP000780801"/>
    </source>
</evidence>
<proteinExistence type="predicted"/>
<reference evidence="2" key="1">
    <citation type="journal article" date="2020" name="Fungal Divers.">
        <title>Resolving the Mortierellaceae phylogeny through synthesis of multi-gene phylogenetics and phylogenomics.</title>
        <authorList>
            <person name="Vandepol N."/>
            <person name="Liber J."/>
            <person name="Desiro A."/>
            <person name="Na H."/>
            <person name="Kennedy M."/>
            <person name="Barry K."/>
            <person name="Grigoriev I.V."/>
            <person name="Miller A.N."/>
            <person name="O'Donnell K."/>
            <person name="Stajich J.E."/>
            <person name="Bonito G."/>
        </authorList>
    </citation>
    <scope>NUCLEOTIDE SEQUENCE</scope>
    <source>
        <strain evidence="2">KOD1015</strain>
    </source>
</reference>
<dbReference type="InterPro" id="IPR000014">
    <property type="entry name" value="PAS"/>
</dbReference>